<keyword evidence="1" id="KW-0378">Hydrolase</keyword>
<dbReference type="Proteomes" id="UP000258016">
    <property type="component" value="Chromosome"/>
</dbReference>
<dbReference type="InterPro" id="IPR003010">
    <property type="entry name" value="C-N_Hydrolase"/>
</dbReference>
<dbReference type="EMBL" id="CP020083">
    <property type="protein sequence ID" value="ASR51007.1"/>
    <property type="molecule type" value="Genomic_DNA"/>
</dbReference>
<accession>A0ABM6M533</accession>
<feature type="domain" description="CN hydrolase" evidence="2">
    <location>
        <begin position="54"/>
        <end position="310"/>
    </location>
</feature>
<keyword evidence="4" id="KW-1185">Reference proteome</keyword>
<dbReference type="PROSITE" id="PS50263">
    <property type="entry name" value="CN_HYDROLASE"/>
    <property type="match status" value="1"/>
</dbReference>
<reference evidence="3 4" key="1">
    <citation type="submission" date="2017-03" db="EMBL/GenBank/DDBJ databases">
        <title>Complete genome sequence of Blastomonas fulva degrading microcsystin LR.</title>
        <authorList>
            <person name="Lee H.-g."/>
            <person name="Jin L."/>
            <person name="oh H.-M."/>
        </authorList>
    </citation>
    <scope>NUCLEOTIDE SEQUENCE [LARGE SCALE GENOMIC DNA]</scope>
    <source>
        <strain evidence="3 4">T2</strain>
    </source>
</reference>
<dbReference type="InterPro" id="IPR050345">
    <property type="entry name" value="Aliph_Amidase/BUP"/>
</dbReference>
<dbReference type="PANTHER" id="PTHR43674:SF2">
    <property type="entry name" value="BETA-UREIDOPROPIONASE"/>
    <property type="match status" value="1"/>
</dbReference>
<name>A0ABM6M533_9SPHN</name>
<dbReference type="InterPro" id="IPR036526">
    <property type="entry name" value="C-N_Hydrolase_sf"/>
</dbReference>
<dbReference type="SUPFAM" id="SSF56317">
    <property type="entry name" value="Carbon-nitrogen hydrolase"/>
    <property type="match status" value="1"/>
</dbReference>
<evidence type="ECO:0000313" key="4">
    <source>
        <dbReference type="Proteomes" id="UP000258016"/>
    </source>
</evidence>
<sequence>MELERRMVLAAMIAGALPFDPSLAKEAPSMAVDAPYAAVAMQLAARSVERAPDRGAARAQILGMIGEVETKIRSARIFIEQYGGHPVKLAVLPEYLFTSYPGRISIPDFAALAAFEMQGEEYEALGKVAQNLKLYLAGNAYEVDPNFPGLYFQASFLIAPSGDVVLRYRRLNSMFAPTPHDVWSKYLDVYGLDGVFPVARTEIGNMAAIASEEILYPEIARAHALRGAEIFLHSSSEIGSPIDTNKAIAKRARAFENLAYVVSANTAGIEGTGLPLASADGNSQIVDWKGRVVAESNSGETFTAFADIDLNALRTARRTPGMTNYLARQRLELFAAAYGTVRHPADGMLEGGAVKVPDRDYFKRVQEQVIERMIKEGLI</sequence>
<protein>
    <submittedName>
        <fullName evidence="3">Nitrilase</fullName>
    </submittedName>
</protein>
<dbReference type="PANTHER" id="PTHR43674">
    <property type="entry name" value="NITRILASE C965.09-RELATED"/>
    <property type="match status" value="1"/>
</dbReference>
<evidence type="ECO:0000259" key="2">
    <source>
        <dbReference type="PROSITE" id="PS50263"/>
    </source>
</evidence>
<dbReference type="GeneID" id="303485052"/>
<organism evidence="3 4">
    <name type="scientific">Blastomonas fulva</name>
    <dbReference type="NCBI Taxonomy" id="1550728"/>
    <lineage>
        <taxon>Bacteria</taxon>
        <taxon>Pseudomonadati</taxon>
        <taxon>Pseudomonadota</taxon>
        <taxon>Alphaproteobacteria</taxon>
        <taxon>Sphingomonadales</taxon>
        <taxon>Sphingomonadaceae</taxon>
        <taxon>Blastomonas</taxon>
    </lineage>
</organism>
<dbReference type="Gene3D" id="3.60.110.10">
    <property type="entry name" value="Carbon-nitrogen hydrolase"/>
    <property type="match status" value="1"/>
</dbReference>
<dbReference type="Pfam" id="PF00795">
    <property type="entry name" value="CN_hydrolase"/>
    <property type="match status" value="1"/>
</dbReference>
<evidence type="ECO:0000256" key="1">
    <source>
        <dbReference type="ARBA" id="ARBA00022801"/>
    </source>
</evidence>
<evidence type="ECO:0000313" key="3">
    <source>
        <dbReference type="EMBL" id="ASR51007.1"/>
    </source>
</evidence>
<gene>
    <name evidence="3" type="ORF">B5J99_05600</name>
</gene>
<proteinExistence type="predicted"/>
<dbReference type="RefSeq" id="WP_117351817.1">
    <property type="nucleotide sequence ID" value="NZ_CP020083.1"/>
</dbReference>